<dbReference type="SUPFAM" id="SSF57716">
    <property type="entry name" value="Glucocorticoid receptor-like (DNA-binding domain)"/>
    <property type="match status" value="1"/>
</dbReference>
<accession>A0A7S0NRT5</accession>
<evidence type="ECO:0000256" key="3">
    <source>
        <dbReference type="ARBA" id="ARBA00022833"/>
    </source>
</evidence>
<evidence type="ECO:0000256" key="7">
    <source>
        <dbReference type="SAM" id="MobiDB-lite"/>
    </source>
</evidence>
<dbReference type="Gene3D" id="3.30.50.10">
    <property type="entry name" value="Erythroid Transcription Factor GATA-1, subunit A"/>
    <property type="match status" value="1"/>
</dbReference>
<dbReference type="CDD" id="cd00202">
    <property type="entry name" value="ZnF_GATA"/>
    <property type="match status" value="1"/>
</dbReference>
<keyword evidence="3" id="KW-0862">Zinc</keyword>
<keyword evidence="4" id="KW-0805">Transcription regulation</keyword>
<organism evidence="9">
    <name type="scientific">Calcidiscus leptoporus</name>
    <dbReference type="NCBI Taxonomy" id="127549"/>
    <lineage>
        <taxon>Eukaryota</taxon>
        <taxon>Haptista</taxon>
        <taxon>Haptophyta</taxon>
        <taxon>Prymnesiophyceae</taxon>
        <taxon>Coccolithales</taxon>
        <taxon>Calcidiscaceae</taxon>
        <taxon>Calcidiscus</taxon>
    </lineage>
</organism>
<evidence type="ECO:0000256" key="6">
    <source>
        <dbReference type="PROSITE-ProRule" id="PRU00094"/>
    </source>
</evidence>
<dbReference type="GO" id="GO:0008270">
    <property type="term" value="F:zinc ion binding"/>
    <property type="evidence" value="ECO:0007669"/>
    <property type="project" value="UniProtKB-KW"/>
</dbReference>
<dbReference type="PANTHER" id="PTHR47172">
    <property type="entry name" value="OS01G0976800 PROTEIN"/>
    <property type="match status" value="1"/>
</dbReference>
<evidence type="ECO:0000259" key="8">
    <source>
        <dbReference type="PROSITE" id="PS50114"/>
    </source>
</evidence>
<dbReference type="PANTHER" id="PTHR47172:SF24">
    <property type="entry name" value="GATA ZINC FINGER DOMAIN-CONTAINING PROTEIN 14-RELATED"/>
    <property type="match status" value="1"/>
</dbReference>
<dbReference type="GO" id="GO:0043565">
    <property type="term" value="F:sequence-specific DNA binding"/>
    <property type="evidence" value="ECO:0007669"/>
    <property type="project" value="InterPro"/>
</dbReference>
<feature type="compositionally biased region" description="Polar residues" evidence="7">
    <location>
        <begin position="162"/>
        <end position="174"/>
    </location>
</feature>
<feature type="region of interest" description="Disordered" evidence="7">
    <location>
        <begin position="1"/>
        <end position="20"/>
    </location>
</feature>
<keyword evidence="2 6" id="KW-0863">Zinc-finger</keyword>
<name>A0A7S0NRT5_9EUKA</name>
<keyword evidence="1" id="KW-0479">Metal-binding</keyword>
<evidence type="ECO:0000256" key="2">
    <source>
        <dbReference type="ARBA" id="ARBA00022771"/>
    </source>
</evidence>
<evidence type="ECO:0000256" key="4">
    <source>
        <dbReference type="ARBA" id="ARBA00023015"/>
    </source>
</evidence>
<keyword evidence="5" id="KW-0804">Transcription</keyword>
<evidence type="ECO:0000256" key="5">
    <source>
        <dbReference type="ARBA" id="ARBA00023163"/>
    </source>
</evidence>
<sequence>MADCELMVPDAADPAPAPAPAAVTHAMPMVKVPHVSDGIVMPSQDSLQPVRKKLVADLCKIIEQQSKEIASLRDSALSGKGAPLTPPPAAAPPMAAVAAEDNAHAKEDDPPLAQSEIANAHERDDDDSSSETLSTEDELPGPDRPTNDRKRPTPGLDVLTAAASNMANTKLSTTEIKERANGKGNERQEQEQTTQRRCCSCGTTTTPKWRCGMTLCNACGLRCIKRQATSRNLAALRQQESDAQIISRQPGGAIPTKRISEASSEAASMSRPFAVKAGAISQHVVPAQVSLSSAITNLPQSAGIVQARAVSTGRIPQMAAQQLNHFSAPQMANGMNQAMCGSGMRQSMFNNMAQPSMSIFNALGQPVAPGFLCAPIGMSVCHAGIGQPQMFPSGMAQQPLFSAGLAQPLFAAASHKLPACGFNSYTPAYAQCL</sequence>
<dbReference type="InterPro" id="IPR000679">
    <property type="entry name" value="Znf_GATA"/>
</dbReference>
<dbReference type="AlphaFoldDB" id="A0A7S0NRT5"/>
<protein>
    <recommendedName>
        <fullName evidence="8">GATA-type domain-containing protein</fullName>
    </recommendedName>
</protein>
<feature type="compositionally biased region" description="Basic and acidic residues" evidence="7">
    <location>
        <begin position="175"/>
        <end position="190"/>
    </location>
</feature>
<dbReference type="PROSITE" id="PS50114">
    <property type="entry name" value="GATA_ZN_FINGER_2"/>
    <property type="match status" value="1"/>
</dbReference>
<evidence type="ECO:0000256" key="1">
    <source>
        <dbReference type="ARBA" id="ARBA00022723"/>
    </source>
</evidence>
<feature type="compositionally biased region" description="Acidic residues" evidence="7">
    <location>
        <begin position="124"/>
        <end position="140"/>
    </location>
</feature>
<feature type="domain" description="GATA-type" evidence="8">
    <location>
        <begin position="192"/>
        <end position="221"/>
    </location>
</feature>
<feature type="region of interest" description="Disordered" evidence="7">
    <location>
        <begin position="73"/>
        <end position="195"/>
    </location>
</feature>
<dbReference type="GO" id="GO:0006355">
    <property type="term" value="P:regulation of DNA-templated transcription"/>
    <property type="evidence" value="ECO:0007669"/>
    <property type="project" value="InterPro"/>
</dbReference>
<gene>
    <name evidence="9" type="ORF">CLEP1334_LOCUS6028</name>
</gene>
<evidence type="ECO:0000313" key="9">
    <source>
        <dbReference type="EMBL" id="CAD8530776.1"/>
    </source>
</evidence>
<reference evidence="9" key="1">
    <citation type="submission" date="2021-01" db="EMBL/GenBank/DDBJ databases">
        <authorList>
            <person name="Corre E."/>
            <person name="Pelletier E."/>
            <person name="Niang G."/>
            <person name="Scheremetjew M."/>
            <person name="Finn R."/>
            <person name="Kale V."/>
            <person name="Holt S."/>
            <person name="Cochrane G."/>
            <person name="Meng A."/>
            <person name="Brown T."/>
            <person name="Cohen L."/>
        </authorList>
    </citation>
    <scope>NUCLEOTIDE SEQUENCE</scope>
    <source>
        <strain evidence="9">RCC1130</strain>
    </source>
</reference>
<proteinExistence type="predicted"/>
<dbReference type="SMART" id="SM00401">
    <property type="entry name" value="ZnF_GATA"/>
    <property type="match status" value="1"/>
</dbReference>
<dbReference type="EMBL" id="HBER01012085">
    <property type="protein sequence ID" value="CAD8530776.1"/>
    <property type="molecule type" value="Transcribed_RNA"/>
</dbReference>
<dbReference type="InterPro" id="IPR013088">
    <property type="entry name" value="Znf_NHR/GATA"/>
</dbReference>